<sequence>MVVGVKVFHGGAVSRTERGTGSSHELAASVEGALLPVGLPVGGAVGAGMHRTTERSTVYEATLEGDRVFAVEYRIVSRKLLRRYRGGSGLRLGNIQYTDYGQGTMRPESDGSDSEESADDDDDEGEGEEEGDVLPLMTSTKDGDVLFLA</sequence>
<evidence type="ECO:0000313" key="2">
    <source>
        <dbReference type="EMBL" id="KAH7024382.1"/>
    </source>
</evidence>
<dbReference type="RefSeq" id="XP_046007930.1">
    <property type="nucleotide sequence ID" value="XM_046154967.1"/>
</dbReference>
<comment type="caution">
    <text evidence="2">The sequence shown here is derived from an EMBL/GenBank/DDBJ whole genome shotgun (WGS) entry which is preliminary data.</text>
</comment>
<keyword evidence="3" id="KW-1185">Reference proteome</keyword>
<reference evidence="2" key="1">
    <citation type="journal article" date="2021" name="Nat. Commun.">
        <title>Genetic determinants of endophytism in the Arabidopsis root mycobiome.</title>
        <authorList>
            <person name="Mesny F."/>
            <person name="Miyauchi S."/>
            <person name="Thiergart T."/>
            <person name="Pickel B."/>
            <person name="Atanasova L."/>
            <person name="Karlsson M."/>
            <person name="Huettel B."/>
            <person name="Barry K.W."/>
            <person name="Haridas S."/>
            <person name="Chen C."/>
            <person name="Bauer D."/>
            <person name="Andreopoulos W."/>
            <person name="Pangilinan J."/>
            <person name="LaButti K."/>
            <person name="Riley R."/>
            <person name="Lipzen A."/>
            <person name="Clum A."/>
            <person name="Drula E."/>
            <person name="Henrissat B."/>
            <person name="Kohler A."/>
            <person name="Grigoriev I.V."/>
            <person name="Martin F.M."/>
            <person name="Hacquard S."/>
        </authorList>
    </citation>
    <scope>NUCLEOTIDE SEQUENCE</scope>
    <source>
        <strain evidence="2">MPI-CAGE-CH-0230</strain>
    </source>
</reference>
<dbReference type="Proteomes" id="UP000756346">
    <property type="component" value="Unassembled WGS sequence"/>
</dbReference>
<dbReference type="GeneID" id="70184513"/>
<feature type="compositionally biased region" description="Acidic residues" evidence="1">
    <location>
        <begin position="110"/>
        <end position="132"/>
    </location>
</feature>
<organism evidence="2 3">
    <name type="scientific">Microdochium trichocladiopsis</name>
    <dbReference type="NCBI Taxonomy" id="1682393"/>
    <lineage>
        <taxon>Eukaryota</taxon>
        <taxon>Fungi</taxon>
        <taxon>Dikarya</taxon>
        <taxon>Ascomycota</taxon>
        <taxon>Pezizomycotina</taxon>
        <taxon>Sordariomycetes</taxon>
        <taxon>Xylariomycetidae</taxon>
        <taxon>Xylariales</taxon>
        <taxon>Microdochiaceae</taxon>
        <taxon>Microdochium</taxon>
    </lineage>
</organism>
<feature type="region of interest" description="Disordered" evidence="1">
    <location>
        <begin position="90"/>
        <end position="149"/>
    </location>
</feature>
<evidence type="ECO:0000313" key="3">
    <source>
        <dbReference type="Proteomes" id="UP000756346"/>
    </source>
</evidence>
<gene>
    <name evidence="2" type="ORF">B0I36DRAFT_331331</name>
</gene>
<dbReference type="OrthoDB" id="5410365at2759"/>
<protein>
    <submittedName>
        <fullName evidence="2">Uncharacterized protein</fullName>
    </submittedName>
</protein>
<accession>A0A9P8Y045</accession>
<dbReference type="AlphaFoldDB" id="A0A9P8Y045"/>
<name>A0A9P8Y045_9PEZI</name>
<dbReference type="EMBL" id="JAGTJQ010000009">
    <property type="protein sequence ID" value="KAH7024382.1"/>
    <property type="molecule type" value="Genomic_DNA"/>
</dbReference>
<proteinExistence type="predicted"/>
<evidence type="ECO:0000256" key="1">
    <source>
        <dbReference type="SAM" id="MobiDB-lite"/>
    </source>
</evidence>